<name>A0AAV0L5H8_9ROSI</name>
<evidence type="ECO:0000313" key="2">
    <source>
        <dbReference type="Proteomes" id="UP001154282"/>
    </source>
</evidence>
<gene>
    <name evidence="1" type="ORF">LITE_LOCUS21849</name>
</gene>
<proteinExistence type="predicted"/>
<sequence>MSQLCYRGFCGSRNKRSLILGRAYYLDSFSSVLFRTWLPGFYPGHDSCYTRCVLSS</sequence>
<dbReference type="Proteomes" id="UP001154282">
    <property type="component" value="Unassembled WGS sequence"/>
</dbReference>
<organism evidence="1 2">
    <name type="scientific">Linum tenue</name>
    <dbReference type="NCBI Taxonomy" id="586396"/>
    <lineage>
        <taxon>Eukaryota</taxon>
        <taxon>Viridiplantae</taxon>
        <taxon>Streptophyta</taxon>
        <taxon>Embryophyta</taxon>
        <taxon>Tracheophyta</taxon>
        <taxon>Spermatophyta</taxon>
        <taxon>Magnoliopsida</taxon>
        <taxon>eudicotyledons</taxon>
        <taxon>Gunneridae</taxon>
        <taxon>Pentapetalae</taxon>
        <taxon>rosids</taxon>
        <taxon>fabids</taxon>
        <taxon>Malpighiales</taxon>
        <taxon>Linaceae</taxon>
        <taxon>Linum</taxon>
    </lineage>
</organism>
<reference evidence="1" key="1">
    <citation type="submission" date="2022-08" db="EMBL/GenBank/DDBJ databases">
        <authorList>
            <person name="Gutierrez-Valencia J."/>
        </authorList>
    </citation>
    <scope>NUCLEOTIDE SEQUENCE</scope>
</reference>
<dbReference type="AlphaFoldDB" id="A0AAV0L5H8"/>
<accession>A0AAV0L5H8</accession>
<dbReference type="EMBL" id="CAMGYJ010000006">
    <property type="protein sequence ID" value="CAI0428850.1"/>
    <property type="molecule type" value="Genomic_DNA"/>
</dbReference>
<evidence type="ECO:0000313" key="1">
    <source>
        <dbReference type="EMBL" id="CAI0428850.1"/>
    </source>
</evidence>
<comment type="caution">
    <text evidence="1">The sequence shown here is derived from an EMBL/GenBank/DDBJ whole genome shotgun (WGS) entry which is preliminary data.</text>
</comment>
<keyword evidence="2" id="KW-1185">Reference proteome</keyword>
<protein>
    <submittedName>
        <fullName evidence="1">Uncharacterized protein</fullName>
    </submittedName>
</protein>